<name>A0A9D7SQN2_9BACT</name>
<dbReference type="PIRSF" id="PIRSF005572">
    <property type="entry name" value="NifS"/>
    <property type="match status" value="1"/>
</dbReference>
<keyword evidence="4" id="KW-0808">Transferase</keyword>
<sequence length="383" mass="41492">MGRRVYLDNAATTPLRPEVLEVMMPFLTGQFGNPSSIHQDGRTTRAAIENSRKTVANLIGASTGEIFFTSGGTESNNMAIKCAVSDLGVTRIITSPAEHHCVKHSVEHLLAKNAVHVDFVKIDKYGLPDFNHLESLLATDNGKTLVTLMHANNELGSMLDLQRLSELCHKYGAWLHSDTVQTVGHFPINVKQTPVDFISGASHKFYGPKGIGFIYINSRCHIHPYIDGGSQERNMRAGTENICGIIGLAKAMQLAYAELEEDKAHINGIKQYMKDQLIATCPGILFNGHPSESLYTVLNVSFPPDPQTELMVMSLDIAGISASGGSACSSGAESQSHVLEAIGHPSDRTPVRFSFSRNTTKDDIDFAVHQISGILAGGVHVTV</sequence>
<dbReference type="PANTHER" id="PTHR11601:SF34">
    <property type="entry name" value="CYSTEINE DESULFURASE"/>
    <property type="match status" value="1"/>
</dbReference>
<dbReference type="InterPro" id="IPR016454">
    <property type="entry name" value="Cysteine_dSase"/>
</dbReference>
<comment type="caution">
    <text evidence="12">The sequence shown here is derived from an EMBL/GenBank/DDBJ whole genome shotgun (WGS) entry which is preliminary data.</text>
</comment>
<dbReference type="GO" id="GO:0051536">
    <property type="term" value="F:iron-sulfur cluster binding"/>
    <property type="evidence" value="ECO:0007669"/>
    <property type="project" value="UniProtKB-KW"/>
</dbReference>
<dbReference type="Gene3D" id="1.10.260.50">
    <property type="match status" value="1"/>
</dbReference>
<evidence type="ECO:0000256" key="2">
    <source>
        <dbReference type="ARBA" id="ARBA00006490"/>
    </source>
</evidence>
<dbReference type="PROSITE" id="PS00595">
    <property type="entry name" value="AA_TRANSFER_CLASS_5"/>
    <property type="match status" value="1"/>
</dbReference>
<keyword evidence="7" id="KW-0408">Iron</keyword>
<evidence type="ECO:0000256" key="10">
    <source>
        <dbReference type="RuleBase" id="RU004504"/>
    </source>
</evidence>
<proteinExistence type="inferred from homology"/>
<dbReference type="EMBL" id="JADKGY010000001">
    <property type="protein sequence ID" value="MBK9981318.1"/>
    <property type="molecule type" value="Genomic_DNA"/>
</dbReference>
<dbReference type="Gene3D" id="3.40.640.10">
    <property type="entry name" value="Type I PLP-dependent aspartate aminotransferase-like (Major domain)"/>
    <property type="match status" value="1"/>
</dbReference>
<dbReference type="GO" id="GO:0046872">
    <property type="term" value="F:metal ion binding"/>
    <property type="evidence" value="ECO:0007669"/>
    <property type="project" value="UniProtKB-KW"/>
</dbReference>
<dbReference type="InterPro" id="IPR015421">
    <property type="entry name" value="PyrdxlP-dep_Trfase_major"/>
</dbReference>
<evidence type="ECO:0000256" key="9">
    <source>
        <dbReference type="ARBA" id="ARBA00050776"/>
    </source>
</evidence>
<keyword evidence="5" id="KW-0479">Metal-binding</keyword>
<keyword evidence="6" id="KW-0663">Pyridoxal phosphate</keyword>
<evidence type="ECO:0000256" key="1">
    <source>
        <dbReference type="ARBA" id="ARBA00001933"/>
    </source>
</evidence>
<dbReference type="Gene3D" id="3.90.1150.10">
    <property type="entry name" value="Aspartate Aminotransferase, domain 1"/>
    <property type="match status" value="1"/>
</dbReference>
<evidence type="ECO:0000313" key="12">
    <source>
        <dbReference type="EMBL" id="MBK9981318.1"/>
    </source>
</evidence>
<feature type="domain" description="Aminotransferase class V" evidence="11">
    <location>
        <begin position="5"/>
        <end position="365"/>
    </location>
</feature>
<dbReference type="AlphaFoldDB" id="A0A9D7SQN2"/>
<evidence type="ECO:0000256" key="3">
    <source>
        <dbReference type="ARBA" id="ARBA00012239"/>
    </source>
</evidence>
<evidence type="ECO:0000256" key="6">
    <source>
        <dbReference type="ARBA" id="ARBA00022898"/>
    </source>
</evidence>
<dbReference type="PANTHER" id="PTHR11601">
    <property type="entry name" value="CYSTEINE DESULFURYLASE FAMILY MEMBER"/>
    <property type="match status" value="1"/>
</dbReference>
<accession>A0A9D7SQN2</accession>
<comment type="cofactor">
    <cofactor evidence="1 10">
        <name>pyridoxal 5'-phosphate</name>
        <dbReference type="ChEBI" id="CHEBI:597326"/>
    </cofactor>
</comment>
<comment type="catalytic activity">
    <reaction evidence="9">
        <text>(sulfur carrier)-H + L-cysteine = (sulfur carrier)-SH + L-alanine</text>
        <dbReference type="Rhea" id="RHEA:43892"/>
        <dbReference type="Rhea" id="RHEA-COMP:14737"/>
        <dbReference type="Rhea" id="RHEA-COMP:14739"/>
        <dbReference type="ChEBI" id="CHEBI:29917"/>
        <dbReference type="ChEBI" id="CHEBI:35235"/>
        <dbReference type="ChEBI" id="CHEBI:57972"/>
        <dbReference type="ChEBI" id="CHEBI:64428"/>
        <dbReference type="EC" id="2.8.1.7"/>
    </reaction>
</comment>
<evidence type="ECO:0000256" key="8">
    <source>
        <dbReference type="ARBA" id="ARBA00023014"/>
    </source>
</evidence>
<dbReference type="Pfam" id="PF00266">
    <property type="entry name" value="Aminotran_5"/>
    <property type="match status" value="1"/>
</dbReference>
<dbReference type="InterPro" id="IPR015422">
    <property type="entry name" value="PyrdxlP-dep_Trfase_small"/>
</dbReference>
<dbReference type="Proteomes" id="UP000808337">
    <property type="component" value="Unassembled WGS sequence"/>
</dbReference>
<evidence type="ECO:0000256" key="5">
    <source>
        <dbReference type="ARBA" id="ARBA00022723"/>
    </source>
</evidence>
<gene>
    <name evidence="12" type="ORF">IPP15_02650</name>
</gene>
<evidence type="ECO:0000256" key="7">
    <source>
        <dbReference type="ARBA" id="ARBA00023004"/>
    </source>
</evidence>
<evidence type="ECO:0000313" key="13">
    <source>
        <dbReference type="Proteomes" id="UP000808337"/>
    </source>
</evidence>
<comment type="similarity">
    <text evidence="2">Belongs to the class-V pyridoxal-phosphate-dependent aminotransferase family. NifS/IscS subfamily.</text>
</comment>
<dbReference type="SUPFAM" id="SSF53383">
    <property type="entry name" value="PLP-dependent transferases"/>
    <property type="match status" value="1"/>
</dbReference>
<dbReference type="InterPro" id="IPR020578">
    <property type="entry name" value="Aminotrans_V_PyrdxlP_BS"/>
</dbReference>
<dbReference type="EC" id="2.8.1.7" evidence="3"/>
<dbReference type="GO" id="GO:0031071">
    <property type="term" value="F:cysteine desulfurase activity"/>
    <property type="evidence" value="ECO:0007669"/>
    <property type="project" value="UniProtKB-EC"/>
</dbReference>
<reference evidence="12 13" key="1">
    <citation type="submission" date="2020-10" db="EMBL/GenBank/DDBJ databases">
        <title>Connecting structure to function with the recovery of over 1000 high-quality activated sludge metagenome-assembled genomes encoding full-length rRNA genes using long-read sequencing.</title>
        <authorList>
            <person name="Singleton C.M."/>
            <person name="Petriglieri F."/>
            <person name="Kristensen J.M."/>
            <person name="Kirkegaard R.H."/>
            <person name="Michaelsen T.Y."/>
            <person name="Andersen M.H."/>
            <person name="Karst S.M."/>
            <person name="Dueholm M.S."/>
            <person name="Nielsen P.H."/>
            <person name="Albertsen M."/>
        </authorList>
    </citation>
    <scope>NUCLEOTIDE SEQUENCE [LARGE SCALE GENOMIC DNA]</scope>
    <source>
        <strain evidence="12">Ribe_18-Q3-R11-54_MAXAC.273</strain>
    </source>
</reference>
<evidence type="ECO:0000256" key="4">
    <source>
        <dbReference type="ARBA" id="ARBA00022679"/>
    </source>
</evidence>
<evidence type="ECO:0000259" key="11">
    <source>
        <dbReference type="Pfam" id="PF00266"/>
    </source>
</evidence>
<organism evidence="12 13">
    <name type="scientific">Candidatus Opimibacter skivensis</name>
    <dbReference type="NCBI Taxonomy" id="2982028"/>
    <lineage>
        <taxon>Bacteria</taxon>
        <taxon>Pseudomonadati</taxon>
        <taxon>Bacteroidota</taxon>
        <taxon>Saprospiria</taxon>
        <taxon>Saprospirales</taxon>
        <taxon>Saprospiraceae</taxon>
        <taxon>Candidatus Opimibacter</taxon>
    </lineage>
</organism>
<dbReference type="InterPro" id="IPR015424">
    <property type="entry name" value="PyrdxlP-dep_Trfase"/>
</dbReference>
<keyword evidence="8" id="KW-0411">Iron-sulfur</keyword>
<dbReference type="InterPro" id="IPR000192">
    <property type="entry name" value="Aminotrans_V_dom"/>
</dbReference>
<protein>
    <recommendedName>
        <fullName evidence="3">cysteine desulfurase</fullName>
        <ecNumber evidence="3">2.8.1.7</ecNumber>
    </recommendedName>
</protein>